<proteinExistence type="predicted"/>
<feature type="coiled-coil region" evidence="1">
    <location>
        <begin position="35"/>
        <end position="132"/>
    </location>
</feature>
<dbReference type="EMBL" id="JAZGQO010000006">
    <property type="protein sequence ID" value="KAK6186342.1"/>
    <property type="molecule type" value="Genomic_DNA"/>
</dbReference>
<dbReference type="Proteomes" id="UP001347796">
    <property type="component" value="Unassembled WGS sequence"/>
</dbReference>
<evidence type="ECO:0000313" key="3">
    <source>
        <dbReference type="Proteomes" id="UP001347796"/>
    </source>
</evidence>
<protein>
    <submittedName>
        <fullName evidence="2">Uncharacterized protein</fullName>
    </submittedName>
</protein>
<evidence type="ECO:0000313" key="2">
    <source>
        <dbReference type="EMBL" id="KAK6186342.1"/>
    </source>
</evidence>
<organism evidence="2 3">
    <name type="scientific">Patella caerulea</name>
    <name type="common">Rayed Mediterranean limpet</name>
    <dbReference type="NCBI Taxonomy" id="87958"/>
    <lineage>
        <taxon>Eukaryota</taxon>
        <taxon>Metazoa</taxon>
        <taxon>Spiralia</taxon>
        <taxon>Lophotrochozoa</taxon>
        <taxon>Mollusca</taxon>
        <taxon>Gastropoda</taxon>
        <taxon>Patellogastropoda</taxon>
        <taxon>Patelloidea</taxon>
        <taxon>Patellidae</taxon>
        <taxon>Patella</taxon>
    </lineage>
</organism>
<name>A0AAN8PV40_PATCE</name>
<keyword evidence="1" id="KW-0175">Coiled coil</keyword>
<sequence>MMSDTSLQRVVNQSLTFHLPCNVQVGERNIQNILTNQLKDDVEQIKNEMVQLQSDKQRQAGMIQSLADEIQSQAVKIQSQADKIQSQAYKIQSHADVIQQLQSDNQRQADEIQQLQSNKEKQADKMQCQADKIQYQAKEIQLLKSRVRVIEDKIAVTKIDKNMNKENSDIITLFVPSLEYEDMTISISRDKTISEVEEIILGEYIRMYGVDDVKITTIYSLKQKKDIYEDMDNKDLPLAHYGALNGDIVNWWVLSA</sequence>
<evidence type="ECO:0000256" key="1">
    <source>
        <dbReference type="SAM" id="Coils"/>
    </source>
</evidence>
<accession>A0AAN8PV40</accession>
<reference evidence="2 3" key="1">
    <citation type="submission" date="2024-01" db="EMBL/GenBank/DDBJ databases">
        <title>The genome of the rayed Mediterranean limpet Patella caerulea (Linnaeus, 1758).</title>
        <authorList>
            <person name="Anh-Thu Weber A."/>
            <person name="Halstead-Nussloch G."/>
        </authorList>
    </citation>
    <scope>NUCLEOTIDE SEQUENCE [LARGE SCALE GENOMIC DNA]</scope>
    <source>
        <strain evidence="2">AATW-2023a</strain>
        <tissue evidence="2">Whole specimen</tissue>
    </source>
</reference>
<dbReference type="AlphaFoldDB" id="A0AAN8PV40"/>
<comment type="caution">
    <text evidence="2">The sequence shown here is derived from an EMBL/GenBank/DDBJ whole genome shotgun (WGS) entry which is preliminary data.</text>
</comment>
<keyword evidence="3" id="KW-1185">Reference proteome</keyword>
<gene>
    <name evidence="2" type="ORF">SNE40_008394</name>
</gene>